<proteinExistence type="predicted"/>
<organism evidence="2 3">
    <name type="scientific">Xenorhabdus cabanillasii</name>
    <dbReference type="NCBI Taxonomy" id="351673"/>
    <lineage>
        <taxon>Bacteria</taxon>
        <taxon>Pseudomonadati</taxon>
        <taxon>Pseudomonadota</taxon>
        <taxon>Gammaproteobacteria</taxon>
        <taxon>Enterobacterales</taxon>
        <taxon>Morganellaceae</taxon>
        <taxon>Xenorhabdus</taxon>
    </lineage>
</organism>
<dbReference type="Pfam" id="PF13521">
    <property type="entry name" value="AAA_28"/>
    <property type="match status" value="1"/>
</dbReference>
<comment type="caution">
    <text evidence="2">The sequence shown here is derived from an EMBL/GenBank/DDBJ whole genome shotgun (WGS) entry which is preliminary data.</text>
</comment>
<dbReference type="InterPro" id="IPR027417">
    <property type="entry name" value="P-loop_NTPase"/>
</dbReference>
<dbReference type="AlphaFoldDB" id="A0A3D9U9N2"/>
<dbReference type="SUPFAM" id="SSF52540">
    <property type="entry name" value="P-loop containing nucleoside triphosphate hydrolases"/>
    <property type="match status" value="1"/>
</dbReference>
<sequence length="237" mass="27225">MKLAISGTYSSGKTRTVMALAHLTGYPRTLAKTIREIMPDAVPGKRLAQCTPAEFLQLAMRRHIGRAVHEALLKDNFVSDGSSLQEWIYAAARVKYGMNPNQEGHLDPIPRSNLSPEMVFFEQVTNQYGHAFKQHVKDTFDVFIHLKNELPLKKDGHRPMNTNFRDYCDDMLLKTLNELKIPYYIISGTMKERLSEITKIFNLPLIMSIEEAINLADKEYSLQDFRFETERKKSSNI</sequence>
<accession>A0A3D9U9N2</accession>
<dbReference type="Gene3D" id="3.40.50.300">
    <property type="entry name" value="P-loop containing nucleotide triphosphate hydrolases"/>
    <property type="match status" value="1"/>
</dbReference>
<keyword evidence="3" id="KW-1185">Reference proteome</keyword>
<feature type="domain" description="NadR/Ttd14 AAA" evidence="1">
    <location>
        <begin position="3"/>
        <end position="193"/>
    </location>
</feature>
<evidence type="ECO:0000313" key="2">
    <source>
        <dbReference type="EMBL" id="REF25927.1"/>
    </source>
</evidence>
<gene>
    <name evidence="2" type="ORF">BDD26_0477</name>
</gene>
<protein>
    <submittedName>
        <fullName evidence="2">AAA domain-containing protein</fullName>
    </submittedName>
</protein>
<evidence type="ECO:0000313" key="3">
    <source>
        <dbReference type="Proteomes" id="UP000256294"/>
    </source>
</evidence>
<dbReference type="EMBL" id="QTUB01000001">
    <property type="protein sequence ID" value="REF25927.1"/>
    <property type="molecule type" value="Genomic_DNA"/>
</dbReference>
<reference evidence="2 3" key="1">
    <citation type="submission" date="2018-08" db="EMBL/GenBank/DDBJ databases">
        <title>Genomic Encyclopedia of Archaeal and Bacterial Type Strains, Phase II (KMG-II): from individual species to whole genera.</title>
        <authorList>
            <person name="Goeker M."/>
        </authorList>
    </citation>
    <scope>NUCLEOTIDE SEQUENCE [LARGE SCALE GENOMIC DNA]</scope>
    <source>
        <strain evidence="2 3">DSM 17905</strain>
    </source>
</reference>
<dbReference type="RefSeq" id="WP_115825440.1">
    <property type="nucleotide sequence ID" value="NZ_QTUB01000001.1"/>
</dbReference>
<dbReference type="Proteomes" id="UP000256294">
    <property type="component" value="Unassembled WGS sequence"/>
</dbReference>
<evidence type="ECO:0000259" key="1">
    <source>
        <dbReference type="Pfam" id="PF13521"/>
    </source>
</evidence>
<dbReference type="InterPro" id="IPR038727">
    <property type="entry name" value="NadR/Ttd14_AAA_dom"/>
</dbReference>
<name>A0A3D9U9N2_9GAMM</name>